<dbReference type="EMBL" id="BMIH01000003">
    <property type="protein sequence ID" value="GGB31226.1"/>
    <property type="molecule type" value="Genomic_DNA"/>
</dbReference>
<reference evidence="1" key="2">
    <citation type="submission" date="2020-09" db="EMBL/GenBank/DDBJ databases">
        <authorList>
            <person name="Sun Q."/>
            <person name="Zhou Y."/>
        </authorList>
    </citation>
    <scope>NUCLEOTIDE SEQUENCE</scope>
    <source>
        <strain evidence="1">CGMCC 1.15330</strain>
    </source>
</reference>
<dbReference type="PROSITE" id="PS51257">
    <property type="entry name" value="PROKAR_LIPOPROTEIN"/>
    <property type="match status" value="1"/>
</dbReference>
<organism evidence="1 2">
    <name type="scientific">Sphingomonas metalli</name>
    <dbReference type="NCBI Taxonomy" id="1779358"/>
    <lineage>
        <taxon>Bacteria</taxon>
        <taxon>Pseudomonadati</taxon>
        <taxon>Pseudomonadota</taxon>
        <taxon>Alphaproteobacteria</taxon>
        <taxon>Sphingomonadales</taxon>
        <taxon>Sphingomonadaceae</taxon>
        <taxon>Sphingomonas</taxon>
    </lineage>
</organism>
<accession>A0A916T4M0</accession>
<dbReference type="RefSeq" id="WP_188658715.1">
    <property type="nucleotide sequence ID" value="NZ_BMIH01000003.1"/>
</dbReference>
<evidence type="ECO:0000313" key="1">
    <source>
        <dbReference type="EMBL" id="GGB31226.1"/>
    </source>
</evidence>
<evidence type="ECO:0000313" key="2">
    <source>
        <dbReference type="Proteomes" id="UP000623067"/>
    </source>
</evidence>
<evidence type="ECO:0008006" key="3">
    <source>
        <dbReference type="Google" id="ProtNLM"/>
    </source>
</evidence>
<gene>
    <name evidence="1" type="ORF">GCM10011380_20750</name>
</gene>
<dbReference type="Proteomes" id="UP000623067">
    <property type="component" value="Unassembled WGS sequence"/>
</dbReference>
<reference evidence="1" key="1">
    <citation type="journal article" date="2014" name="Int. J. Syst. Evol. Microbiol.">
        <title>Complete genome sequence of Corynebacterium casei LMG S-19264T (=DSM 44701T), isolated from a smear-ripened cheese.</title>
        <authorList>
            <consortium name="US DOE Joint Genome Institute (JGI-PGF)"/>
            <person name="Walter F."/>
            <person name="Albersmeier A."/>
            <person name="Kalinowski J."/>
            <person name="Ruckert C."/>
        </authorList>
    </citation>
    <scope>NUCLEOTIDE SEQUENCE</scope>
    <source>
        <strain evidence="1">CGMCC 1.15330</strain>
    </source>
</reference>
<keyword evidence="2" id="KW-1185">Reference proteome</keyword>
<name>A0A916T4M0_9SPHN</name>
<comment type="caution">
    <text evidence="1">The sequence shown here is derived from an EMBL/GenBank/DDBJ whole genome shotgun (WGS) entry which is preliminary data.</text>
</comment>
<dbReference type="AlphaFoldDB" id="A0A916T4M0"/>
<sequence length="167" mass="17032">MTRWLPALALISLAGCGSSEGVQNEAVAGGAGAQLEAAAVGQGLVGDPQSGSPIGSWAREGDRLCIADGAGGAQRIGIVSDYGDGQGCDAGGTLVRQGQRLRVTLGACRFEASYNGDRIVFPGVMPPECEQLCRGRASLAGLEVDRQSESASEAATLRLRGGKRPCE</sequence>
<protein>
    <recommendedName>
        <fullName evidence="3">DUF3617 family protein</fullName>
    </recommendedName>
</protein>
<proteinExistence type="predicted"/>